<accession>A0A510E7H6</accession>
<dbReference type="Proteomes" id="UP000325030">
    <property type="component" value="Chromosome"/>
</dbReference>
<dbReference type="OrthoDB" id="26561at2157"/>
<accession>A0A510DYX1</accession>
<evidence type="ECO:0000313" key="4">
    <source>
        <dbReference type="Proteomes" id="UP000325030"/>
    </source>
</evidence>
<name>A0A510DYX1_9CREN</name>
<evidence type="ECO:0000313" key="1">
    <source>
        <dbReference type="EMBL" id="BBG25436.1"/>
    </source>
</evidence>
<dbReference type="GeneID" id="52251667"/>
<evidence type="ECO:0000313" key="3">
    <source>
        <dbReference type="Proteomes" id="UP000322983"/>
    </source>
</evidence>
<organism evidence="1 3">
    <name type="scientific">Sulfuracidifex tepidarius</name>
    <dbReference type="NCBI Taxonomy" id="1294262"/>
    <lineage>
        <taxon>Archaea</taxon>
        <taxon>Thermoproteota</taxon>
        <taxon>Thermoprotei</taxon>
        <taxon>Sulfolobales</taxon>
        <taxon>Sulfolobaceae</taxon>
        <taxon>Sulfuracidifex</taxon>
    </lineage>
</organism>
<dbReference type="EMBL" id="AP018929">
    <property type="protein sequence ID" value="BBG25436.1"/>
    <property type="molecule type" value="Genomic_DNA"/>
</dbReference>
<reference evidence="1 3" key="2">
    <citation type="journal article" date="2020" name="Int. J. Syst. Evol. Microbiol.">
        <title>Sulfuracidifex tepidarius gen. nov., sp. nov. and transfer of Sulfolobus metallicus Huber and Stetter 1992 to the genus Sulfuracidifex as Sulfuracidifex metallicus comb. nov.</title>
        <authorList>
            <person name="Itoh T."/>
            <person name="Miura T."/>
            <person name="Sakai H.D."/>
            <person name="Kato S."/>
            <person name="Ohkuma M."/>
            <person name="Takashina T."/>
        </authorList>
    </citation>
    <scope>NUCLEOTIDE SEQUENCE [LARGE SCALE GENOMIC DNA]</scope>
    <source>
        <strain evidence="1 3">IC-006</strain>
        <strain evidence="2">IC-007</strain>
    </source>
</reference>
<sequence length="45" mass="5089">MARRKCPSCGKVDEILVIHDKDSVIKKCPNCGYVYITYRAAMKPS</sequence>
<protein>
    <submittedName>
        <fullName evidence="1">Uncharacterized protein</fullName>
    </submittedName>
</protein>
<dbReference type="KEGG" id="step:IC006_2772"/>
<dbReference type="AlphaFoldDB" id="A0A510DYX1"/>
<dbReference type="Proteomes" id="UP000322983">
    <property type="component" value="Chromosome"/>
</dbReference>
<reference evidence="4" key="1">
    <citation type="submission" date="2018-09" db="EMBL/GenBank/DDBJ databases">
        <title>Complete Genome Sequencing of Sulfolobus sp. JCM 16834.</title>
        <authorList>
            <person name="Kato S."/>
            <person name="Itoh T."/>
            <person name="Ohkuma M."/>
        </authorList>
    </citation>
    <scope>NUCLEOTIDE SEQUENCE [LARGE SCALE GENOMIC DNA]</scope>
    <source>
        <strain evidence="4">IC-007</strain>
    </source>
</reference>
<dbReference type="EMBL" id="AP018930">
    <property type="protein sequence ID" value="BBG28230.1"/>
    <property type="molecule type" value="Genomic_DNA"/>
</dbReference>
<keyword evidence="3" id="KW-1185">Reference proteome</keyword>
<dbReference type="RefSeq" id="WP_167747992.1">
    <property type="nucleotide sequence ID" value="NZ_AP018929.1"/>
</dbReference>
<gene>
    <name evidence="1" type="ORF">IC006_2772</name>
    <name evidence="2" type="ORF">IC007_2786</name>
</gene>
<evidence type="ECO:0000313" key="2">
    <source>
        <dbReference type="EMBL" id="BBG28230.1"/>
    </source>
</evidence>
<proteinExistence type="predicted"/>